<dbReference type="Proteomes" id="UP000783686">
    <property type="component" value="Unassembled WGS sequence"/>
</dbReference>
<comment type="caution">
    <text evidence="2">The sequence shown here is derived from an EMBL/GenBank/DDBJ whole genome shotgun (WGS) entry which is preliminary data.</text>
</comment>
<protein>
    <submittedName>
        <fullName evidence="2">Uncharacterized protein</fullName>
    </submittedName>
</protein>
<evidence type="ECO:0000256" key="1">
    <source>
        <dbReference type="SAM" id="SignalP"/>
    </source>
</evidence>
<keyword evidence="3" id="KW-1185">Reference proteome</keyword>
<dbReference type="AlphaFoldDB" id="A0A811K3Y2"/>
<evidence type="ECO:0000313" key="3">
    <source>
        <dbReference type="Proteomes" id="UP000614601"/>
    </source>
</evidence>
<name>A0A811K3Y2_9BILA</name>
<accession>A0A811K3Y2</accession>
<dbReference type="Proteomes" id="UP000614601">
    <property type="component" value="Unassembled WGS sequence"/>
</dbReference>
<evidence type="ECO:0000313" key="2">
    <source>
        <dbReference type="EMBL" id="CAD5209829.1"/>
    </source>
</evidence>
<sequence length="285" mass="32266">MKLVLVVALVFCVQYASASASDEKVLDKIFELLKADNINITKYLTHGFVLNYRQAIVNLSSVYDNYDEVNKMMEEAEDLLVKVPAPGKGMNIVPPMRKAAAAYRAISDCLSLKVPKNDMNMLQIDFSVDTIGVLYSEETFTTTDKVAAVFKAAEMNIDKEVVRDYLINIVLEAYQESMENSKVNPSSLLRSVQNLGTQIDLAHPLSTPLRRYSDELIELLVHIYLPYLRGAHWGRDVLGKYLVLLNDAKEAQTRHLLDDLNPRALEIYESLVENLKDLKPLLRKK</sequence>
<feature type="chain" id="PRO_5035594618" evidence="1">
    <location>
        <begin position="19"/>
        <end position="285"/>
    </location>
</feature>
<proteinExistence type="predicted"/>
<reference evidence="2" key="1">
    <citation type="submission" date="2020-09" db="EMBL/GenBank/DDBJ databases">
        <authorList>
            <person name="Kikuchi T."/>
        </authorList>
    </citation>
    <scope>NUCLEOTIDE SEQUENCE</scope>
    <source>
        <strain evidence="2">SH1</strain>
    </source>
</reference>
<gene>
    <name evidence="2" type="ORF">BOKJ2_LOCUS2883</name>
</gene>
<dbReference type="EMBL" id="CAJFDH010000002">
    <property type="protein sequence ID" value="CAD5209829.1"/>
    <property type="molecule type" value="Genomic_DNA"/>
</dbReference>
<keyword evidence="1" id="KW-0732">Signal</keyword>
<dbReference type="EMBL" id="CAJFCW020000002">
    <property type="protein sequence ID" value="CAG9090153.1"/>
    <property type="molecule type" value="Genomic_DNA"/>
</dbReference>
<feature type="signal peptide" evidence="1">
    <location>
        <begin position="1"/>
        <end position="18"/>
    </location>
</feature>
<organism evidence="2 3">
    <name type="scientific">Bursaphelenchus okinawaensis</name>
    <dbReference type="NCBI Taxonomy" id="465554"/>
    <lineage>
        <taxon>Eukaryota</taxon>
        <taxon>Metazoa</taxon>
        <taxon>Ecdysozoa</taxon>
        <taxon>Nematoda</taxon>
        <taxon>Chromadorea</taxon>
        <taxon>Rhabditida</taxon>
        <taxon>Tylenchina</taxon>
        <taxon>Tylenchomorpha</taxon>
        <taxon>Aphelenchoidea</taxon>
        <taxon>Aphelenchoididae</taxon>
        <taxon>Bursaphelenchus</taxon>
    </lineage>
</organism>